<reference evidence="1 2" key="1">
    <citation type="submission" date="2014-07" db="EMBL/GenBank/DDBJ databases">
        <title>Genomic and transcriptomic analysis on Apis cerana provide comprehensive insights into honey bee biology.</title>
        <authorList>
            <person name="Diao Q."/>
            <person name="Sun L."/>
            <person name="Zheng H."/>
            <person name="Zheng H."/>
            <person name="Xu S."/>
            <person name="Wang S."/>
            <person name="Zeng Z."/>
            <person name="Hu F."/>
            <person name="Su S."/>
            <person name="Wu J."/>
        </authorList>
    </citation>
    <scope>NUCLEOTIDE SEQUENCE [LARGE SCALE GENOMIC DNA]</scope>
    <source>
        <tissue evidence="1">Pupae without intestine</tissue>
    </source>
</reference>
<gene>
    <name evidence="1" type="ORF">APICC_05231</name>
</gene>
<accession>A0A2A3E0K3</accession>
<name>A0A2A3E0K3_APICC</name>
<evidence type="ECO:0000313" key="2">
    <source>
        <dbReference type="Proteomes" id="UP000242457"/>
    </source>
</evidence>
<protein>
    <submittedName>
        <fullName evidence="1">Uncharacterized protein</fullName>
    </submittedName>
</protein>
<proteinExistence type="predicted"/>
<dbReference type="EMBL" id="KZ288482">
    <property type="protein sequence ID" value="PBC25248.1"/>
    <property type="molecule type" value="Genomic_DNA"/>
</dbReference>
<evidence type="ECO:0000313" key="1">
    <source>
        <dbReference type="EMBL" id="PBC25248.1"/>
    </source>
</evidence>
<sequence length="101" mass="11437">MIAALDTIQQRKLDSMAVKLRCLIFGSGSVNAVRQMQAGNASKLLELSRIYSSFVSRGTDKYPQTHVPSYACSLYQCRRKKVCVHYVYSSVRAFYIATHRP</sequence>
<dbReference type="Proteomes" id="UP000242457">
    <property type="component" value="Unassembled WGS sequence"/>
</dbReference>
<organism evidence="1 2">
    <name type="scientific">Apis cerana cerana</name>
    <name type="common">Oriental honeybee</name>
    <dbReference type="NCBI Taxonomy" id="94128"/>
    <lineage>
        <taxon>Eukaryota</taxon>
        <taxon>Metazoa</taxon>
        <taxon>Ecdysozoa</taxon>
        <taxon>Arthropoda</taxon>
        <taxon>Hexapoda</taxon>
        <taxon>Insecta</taxon>
        <taxon>Pterygota</taxon>
        <taxon>Neoptera</taxon>
        <taxon>Endopterygota</taxon>
        <taxon>Hymenoptera</taxon>
        <taxon>Apocrita</taxon>
        <taxon>Aculeata</taxon>
        <taxon>Apoidea</taxon>
        <taxon>Anthophila</taxon>
        <taxon>Apidae</taxon>
        <taxon>Apis</taxon>
    </lineage>
</organism>
<dbReference type="AlphaFoldDB" id="A0A2A3E0K3"/>
<keyword evidence="2" id="KW-1185">Reference proteome</keyword>